<dbReference type="SUPFAM" id="SSF54909">
    <property type="entry name" value="Dimeric alpha+beta barrel"/>
    <property type="match status" value="1"/>
</dbReference>
<dbReference type="EMBL" id="RQZC01000004">
    <property type="protein sequence ID" value="RRD29913.1"/>
    <property type="molecule type" value="Genomic_DNA"/>
</dbReference>
<dbReference type="PRINTS" id="PR00033">
    <property type="entry name" value="HTHASNC"/>
</dbReference>
<dbReference type="InterPro" id="IPR036390">
    <property type="entry name" value="WH_DNA-bd_sf"/>
</dbReference>
<dbReference type="OrthoDB" id="9809462at2"/>
<dbReference type="SMART" id="SM00344">
    <property type="entry name" value="HTH_ASNC"/>
    <property type="match status" value="1"/>
</dbReference>
<dbReference type="PROSITE" id="PS50956">
    <property type="entry name" value="HTH_ASNC_2"/>
    <property type="match status" value="1"/>
</dbReference>
<feature type="domain" description="HTH asnC-type" evidence="4">
    <location>
        <begin position="7"/>
        <end position="81"/>
    </location>
</feature>
<dbReference type="Gene3D" id="1.10.10.10">
    <property type="entry name" value="Winged helix-like DNA-binding domain superfamily/Winged helix DNA-binding domain"/>
    <property type="match status" value="1"/>
</dbReference>
<accession>A0A3P1VBG1</accession>
<dbReference type="PANTHER" id="PTHR30154:SF34">
    <property type="entry name" value="TRANSCRIPTIONAL REGULATOR AZLB"/>
    <property type="match status" value="1"/>
</dbReference>
<dbReference type="Pfam" id="PF01037">
    <property type="entry name" value="AsnC_trans_reg"/>
    <property type="match status" value="1"/>
</dbReference>
<dbReference type="Proteomes" id="UP000271272">
    <property type="component" value="Unassembled WGS sequence"/>
</dbReference>
<dbReference type="RefSeq" id="WP_124933276.1">
    <property type="nucleotide sequence ID" value="NZ_JAGFOU010000003.1"/>
</dbReference>
<keyword evidence="2" id="KW-0238">DNA-binding</keyword>
<dbReference type="InterPro" id="IPR011008">
    <property type="entry name" value="Dimeric_a/b-barrel"/>
</dbReference>
<evidence type="ECO:0000256" key="2">
    <source>
        <dbReference type="ARBA" id="ARBA00023125"/>
    </source>
</evidence>
<reference evidence="5 6" key="1">
    <citation type="submission" date="2018-11" db="EMBL/GenBank/DDBJ databases">
        <title>Genomes From Bacteria Associated with the Canine Oral Cavity: a Test Case for Automated Genome-Based Taxonomic Assignment.</title>
        <authorList>
            <person name="Coil D.A."/>
            <person name="Jospin G."/>
            <person name="Darling A.E."/>
            <person name="Wallis C."/>
            <person name="Davis I.J."/>
            <person name="Harris S."/>
            <person name="Eisen J.A."/>
            <person name="Holcombe L.J."/>
            <person name="O'Flynn C."/>
        </authorList>
    </citation>
    <scope>NUCLEOTIDE SEQUENCE [LARGE SCALE GENOMIC DNA]</scope>
    <source>
        <strain evidence="5 6">OH5050</strain>
    </source>
</reference>
<evidence type="ECO:0000256" key="3">
    <source>
        <dbReference type="ARBA" id="ARBA00023163"/>
    </source>
</evidence>
<comment type="caution">
    <text evidence="5">The sequence shown here is derived from an EMBL/GenBank/DDBJ whole genome shotgun (WGS) entry which is preliminary data.</text>
</comment>
<dbReference type="PROSITE" id="PS00519">
    <property type="entry name" value="HTH_ASNC_1"/>
    <property type="match status" value="1"/>
</dbReference>
<dbReference type="InterPro" id="IPR019885">
    <property type="entry name" value="Tscrpt_reg_HTH_AsnC-type_CS"/>
</dbReference>
<dbReference type="GO" id="GO:0043200">
    <property type="term" value="P:response to amino acid"/>
    <property type="evidence" value="ECO:0007669"/>
    <property type="project" value="TreeGrafter"/>
</dbReference>
<keyword evidence="6" id="KW-1185">Reference proteome</keyword>
<name>A0A3P1VBG1_9ACTO</name>
<dbReference type="InterPro" id="IPR000485">
    <property type="entry name" value="AsnC-type_HTH_dom"/>
</dbReference>
<keyword evidence="1" id="KW-0805">Transcription regulation</keyword>
<dbReference type="GO" id="GO:0005829">
    <property type="term" value="C:cytosol"/>
    <property type="evidence" value="ECO:0007669"/>
    <property type="project" value="TreeGrafter"/>
</dbReference>
<evidence type="ECO:0000256" key="1">
    <source>
        <dbReference type="ARBA" id="ARBA00023015"/>
    </source>
</evidence>
<evidence type="ECO:0000259" key="4">
    <source>
        <dbReference type="PROSITE" id="PS50956"/>
    </source>
</evidence>
<dbReference type="AlphaFoldDB" id="A0A3P1VBG1"/>
<dbReference type="PANTHER" id="PTHR30154">
    <property type="entry name" value="LEUCINE-RESPONSIVE REGULATORY PROTEIN"/>
    <property type="match status" value="1"/>
</dbReference>
<protein>
    <submittedName>
        <fullName evidence="5">Lrp/AsnC family transcriptional regulator</fullName>
    </submittedName>
</protein>
<organism evidence="5 6">
    <name type="scientific">Actinomyces bowdenii</name>
    <dbReference type="NCBI Taxonomy" id="131109"/>
    <lineage>
        <taxon>Bacteria</taxon>
        <taxon>Bacillati</taxon>
        <taxon>Actinomycetota</taxon>
        <taxon>Actinomycetes</taxon>
        <taxon>Actinomycetales</taxon>
        <taxon>Actinomycetaceae</taxon>
        <taxon>Actinomyces</taxon>
    </lineage>
</organism>
<gene>
    <name evidence="5" type="ORF">EII10_04235</name>
</gene>
<proteinExistence type="predicted"/>
<dbReference type="InterPro" id="IPR019888">
    <property type="entry name" value="Tscrpt_reg_AsnC-like"/>
</dbReference>
<dbReference type="Gene3D" id="3.30.70.920">
    <property type="match status" value="1"/>
</dbReference>
<keyword evidence="3" id="KW-0804">Transcription</keyword>
<dbReference type="InterPro" id="IPR036388">
    <property type="entry name" value="WH-like_DNA-bd_sf"/>
</dbReference>
<dbReference type="SUPFAM" id="SSF46785">
    <property type="entry name" value="Winged helix' DNA-binding domain"/>
    <property type="match status" value="1"/>
</dbReference>
<evidence type="ECO:0000313" key="5">
    <source>
        <dbReference type="EMBL" id="RRD29913.1"/>
    </source>
</evidence>
<sequence length="146" mass="15732">MSPADVLDDLDRGLIAALRKNARKPVAELARDLGTTRATVTKRIERLEARGIIQGFTIIVAHDADDSAIRAICHLAIEGHNTDAAIVALRGLPAITGLHATNGEWDLIAEITVATLAEVDHVLSRIRALEGVYRSETSLLLRSVLV</sequence>
<evidence type="ECO:0000313" key="6">
    <source>
        <dbReference type="Proteomes" id="UP000271272"/>
    </source>
</evidence>
<dbReference type="InterPro" id="IPR019887">
    <property type="entry name" value="Tscrpt_reg_AsnC/Lrp_C"/>
</dbReference>
<dbReference type="GO" id="GO:0043565">
    <property type="term" value="F:sequence-specific DNA binding"/>
    <property type="evidence" value="ECO:0007669"/>
    <property type="project" value="InterPro"/>
</dbReference>
<dbReference type="Pfam" id="PF13404">
    <property type="entry name" value="HTH_AsnC-type"/>
    <property type="match status" value="1"/>
</dbReference>